<comment type="caution">
    <text evidence="9">The sequence shown here is derived from an EMBL/GenBank/DDBJ whole genome shotgun (WGS) entry which is preliminary data.</text>
</comment>
<dbReference type="InterPro" id="IPR003856">
    <property type="entry name" value="LPS_length_determ_N"/>
</dbReference>
<evidence type="ECO:0000256" key="7">
    <source>
        <dbReference type="SAM" id="Phobius"/>
    </source>
</evidence>
<protein>
    <submittedName>
        <fullName evidence="9">Polysaccharide chain length determinant protein (PEP-CTERM system associated)</fullName>
    </submittedName>
</protein>
<evidence type="ECO:0000256" key="2">
    <source>
        <dbReference type="ARBA" id="ARBA00022475"/>
    </source>
</evidence>
<organism evidence="9 10">
    <name type="scientific">Hydrogenophaga laconesensis</name>
    <dbReference type="NCBI Taxonomy" id="1805971"/>
    <lineage>
        <taxon>Bacteria</taxon>
        <taxon>Pseudomonadati</taxon>
        <taxon>Pseudomonadota</taxon>
        <taxon>Betaproteobacteria</taxon>
        <taxon>Burkholderiales</taxon>
        <taxon>Comamonadaceae</taxon>
        <taxon>Hydrogenophaga</taxon>
    </lineage>
</organism>
<dbReference type="PANTHER" id="PTHR32309:SF13">
    <property type="entry name" value="FERRIC ENTEROBACTIN TRANSPORT PROTEIN FEPE"/>
    <property type="match status" value="1"/>
</dbReference>
<keyword evidence="6" id="KW-0175">Coiled coil</keyword>
<sequence length="509" mass="56332">MFGDYQPSLHDYLSILRRRALAMVLVFGAVLTAAVVLAFVLPRVYESTATILVEGPQVKMAVEENAVRSRPEERVNLIRQRLMTRENLVRVAEEHQLFSASGDKARSDTDIFKAMRESIRLELMRTAPETWDSRPSSISFNLSFQHSDPTKALEVTKELANMFLSSNRQTRVDQASRTTEFLTGESERVRKELESLEGQIATFKSQQFGALPDNAATTMANLSTMEADLRTVERDHRLAMNELRSLEVDLEAARRGVVAPGAVTNSGPSPTEVELDRARAELAGLRAIYSEDHPDVRTLLRRIPSLEAAAANEARAQTPSRNAAREQATLAVSRLEAQVQSARSRADLLASQQSSLRGSIGQLRVQASRAPQLERQLAGLQRDYDAAKTKYEELRNQLLSAQVVENLEGGQQAERFTLLEPPLMPEYPIKPSRKKVVAAGFIAALGAAVGVALLLEMLLGRVWGANALTAAVNQRPLAVIPYIPIGSEADWHKRSFFASLLGVFRPKTR</sequence>
<name>A0ABU1V4F9_9BURK</name>
<dbReference type="PANTHER" id="PTHR32309">
    <property type="entry name" value="TYROSINE-PROTEIN KINASE"/>
    <property type="match status" value="1"/>
</dbReference>
<evidence type="ECO:0000256" key="3">
    <source>
        <dbReference type="ARBA" id="ARBA00022692"/>
    </source>
</evidence>
<keyword evidence="2" id="KW-1003">Cell membrane</keyword>
<keyword evidence="10" id="KW-1185">Reference proteome</keyword>
<accession>A0ABU1V4F9</accession>
<proteinExistence type="predicted"/>
<reference evidence="9 10" key="1">
    <citation type="submission" date="2023-07" db="EMBL/GenBank/DDBJ databases">
        <title>Sorghum-associated microbial communities from plants grown in Nebraska, USA.</title>
        <authorList>
            <person name="Schachtman D."/>
        </authorList>
    </citation>
    <scope>NUCLEOTIDE SEQUENCE [LARGE SCALE GENOMIC DNA]</scope>
    <source>
        <strain evidence="9 10">BE240</strain>
    </source>
</reference>
<dbReference type="Proteomes" id="UP001265550">
    <property type="component" value="Unassembled WGS sequence"/>
</dbReference>
<evidence type="ECO:0000256" key="5">
    <source>
        <dbReference type="ARBA" id="ARBA00023136"/>
    </source>
</evidence>
<evidence type="ECO:0000313" key="10">
    <source>
        <dbReference type="Proteomes" id="UP001265550"/>
    </source>
</evidence>
<evidence type="ECO:0000256" key="6">
    <source>
        <dbReference type="SAM" id="Coils"/>
    </source>
</evidence>
<dbReference type="Pfam" id="PF02706">
    <property type="entry name" value="Wzz"/>
    <property type="match status" value="1"/>
</dbReference>
<feature type="transmembrane region" description="Helical" evidence="7">
    <location>
        <begin position="20"/>
        <end position="41"/>
    </location>
</feature>
<feature type="transmembrane region" description="Helical" evidence="7">
    <location>
        <begin position="436"/>
        <end position="455"/>
    </location>
</feature>
<evidence type="ECO:0000259" key="8">
    <source>
        <dbReference type="Pfam" id="PF02706"/>
    </source>
</evidence>
<keyword evidence="3 7" id="KW-0812">Transmembrane</keyword>
<keyword evidence="4 7" id="KW-1133">Transmembrane helix</keyword>
<keyword evidence="5 7" id="KW-0472">Membrane</keyword>
<evidence type="ECO:0000256" key="4">
    <source>
        <dbReference type="ARBA" id="ARBA00022989"/>
    </source>
</evidence>
<feature type="coiled-coil region" evidence="6">
    <location>
        <begin position="325"/>
        <end position="404"/>
    </location>
</feature>
<gene>
    <name evidence="9" type="ORF">J2X09_000069</name>
</gene>
<comment type="subcellular location">
    <subcellularLocation>
        <location evidence="1">Cell membrane</location>
        <topology evidence="1">Multi-pass membrane protein</topology>
    </subcellularLocation>
</comment>
<feature type="coiled-coil region" evidence="6">
    <location>
        <begin position="179"/>
        <end position="249"/>
    </location>
</feature>
<dbReference type="RefSeq" id="WP_204731369.1">
    <property type="nucleotide sequence ID" value="NZ_JAVDWE010000001.1"/>
</dbReference>
<feature type="domain" description="Polysaccharide chain length determinant N-terminal" evidence="8">
    <location>
        <begin position="9"/>
        <end position="60"/>
    </location>
</feature>
<evidence type="ECO:0000313" key="9">
    <source>
        <dbReference type="EMBL" id="MDR7092346.1"/>
    </source>
</evidence>
<dbReference type="EMBL" id="JAVDWE010000001">
    <property type="protein sequence ID" value="MDR7092346.1"/>
    <property type="molecule type" value="Genomic_DNA"/>
</dbReference>
<dbReference type="InterPro" id="IPR050445">
    <property type="entry name" value="Bact_polysacc_biosynth/exp"/>
</dbReference>
<evidence type="ECO:0000256" key="1">
    <source>
        <dbReference type="ARBA" id="ARBA00004651"/>
    </source>
</evidence>